<dbReference type="InterPro" id="IPR035240">
    <property type="entry name" value="SprT_Zn_ribbon"/>
</dbReference>
<dbReference type="GO" id="GO:0006950">
    <property type="term" value="P:response to stress"/>
    <property type="evidence" value="ECO:0007669"/>
    <property type="project" value="UniProtKB-ARBA"/>
</dbReference>
<dbReference type="SUPFAM" id="SSF47095">
    <property type="entry name" value="HMG-box"/>
    <property type="match status" value="1"/>
</dbReference>
<organism evidence="3 4">
    <name type="scientific">Trichocladium antarcticum</name>
    <dbReference type="NCBI Taxonomy" id="1450529"/>
    <lineage>
        <taxon>Eukaryota</taxon>
        <taxon>Fungi</taxon>
        <taxon>Dikarya</taxon>
        <taxon>Ascomycota</taxon>
        <taxon>Pezizomycotina</taxon>
        <taxon>Sordariomycetes</taxon>
        <taxon>Sordariomycetidae</taxon>
        <taxon>Sordariales</taxon>
        <taxon>Chaetomiaceae</taxon>
        <taxon>Trichocladium</taxon>
    </lineage>
</organism>
<feature type="compositionally biased region" description="Polar residues" evidence="1">
    <location>
        <begin position="272"/>
        <end position="288"/>
    </location>
</feature>
<proteinExistence type="predicted"/>
<dbReference type="Gene3D" id="1.10.30.10">
    <property type="entry name" value="High mobility group box domain"/>
    <property type="match status" value="1"/>
</dbReference>
<feature type="region of interest" description="Disordered" evidence="1">
    <location>
        <begin position="147"/>
        <end position="306"/>
    </location>
</feature>
<evidence type="ECO:0000259" key="2">
    <source>
        <dbReference type="SMART" id="SM00731"/>
    </source>
</evidence>
<evidence type="ECO:0000256" key="1">
    <source>
        <dbReference type="SAM" id="MobiDB-lite"/>
    </source>
</evidence>
<keyword evidence="4" id="KW-1185">Reference proteome</keyword>
<dbReference type="InterPro" id="IPR006640">
    <property type="entry name" value="SprT-like_domain"/>
</dbReference>
<sequence>MARLARSRRDWSDDDDDDDEFPDIGTLVRNRKLQGQEKASPAGVEERSGTVEGAKPEILARPATVVRRRKLGQLSDNLLLRAWTPESAGGGHHQTREKEKMEPQRRQTEANTRTTRLAAVNPPSPGEQEEDYVSAKEEITIIEVSIADDTFHSCGSEGAEDDGDLKESEDSEFEGTESLGSDGDDDFLADSPPRRPAAKPRIQPKTTTLPSSDHEARQNTTAVGGNGGGSSQQVSKRALSTTLVPKRRSAMAEGGQTQTKILDKRLGDIRTGTRNSRSARQLNGQEQATMPDKSANRRGGQPKAKITDKRLVDPCAGLVSPKKLSRMPRTPHRPSSDIFWSQEFADDWNDEHSPRKQLFPDAIAARQKSPTKDKSNKVSLKVTEPKMELGPEVRRAFNQTKQEIAEQLLQELDTTITNGELGRMTAFTGGIKIIWSNKLRSTAGRAIYKMVPALTQGPRGAVSSDASQDQHHASIELSDKVIDNRHRLLNVVAHEFCHLANFMVSRILNNPHGKEFKAWGGQVSRAFAHLDIAVTTKHLYVIDSKYAWDCVSCGMQYKRHSKSIDPLRHRCSVCRSELRQVKPVPRASADGGPKQPTAYQAFVKEQMKIVRVLNPKTPQKEVMRIVAGRWAEVKASAAAAGPTLVPDESVEGELSADNSF</sequence>
<dbReference type="Proteomes" id="UP001304895">
    <property type="component" value="Unassembled WGS sequence"/>
</dbReference>
<protein>
    <recommendedName>
        <fullName evidence="2">SprT-like domain-containing protein</fullName>
    </recommendedName>
</protein>
<reference evidence="3" key="2">
    <citation type="submission" date="2023-05" db="EMBL/GenBank/DDBJ databases">
        <authorList>
            <consortium name="Lawrence Berkeley National Laboratory"/>
            <person name="Steindorff A."/>
            <person name="Hensen N."/>
            <person name="Bonometti L."/>
            <person name="Westerberg I."/>
            <person name="Brannstrom I.O."/>
            <person name="Guillou S."/>
            <person name="Cros-Aarteil S."/>
            <person name="Calhoun S."/>
            <person name="Haridas S."/>
            <person name="Kuo A."/>
            <person name="Mondo S."/>
            <person name="Pangilinan J."/>
            <person name="Riley R."/>
            <person name="Labutti K."/>
            <person name="Andreopoulos B."/>
            <person name="Lipzen A."/>
            <person name="Chen C."/>
            <person name="Yanf M."/>
            <person name="Daum C."/>
            <person name="Ng V."/>
            <person name="Clum A."/>
            <person name="Ohm R."/>
            <person name="Martin F."/>
            <person name="Silar P."/>
            <person name="Natvig D."/>
            <person name="Lalanne C."/>
            <person name="Gautier V."/>
            <person name="Ament-Velasquez S.L."/>
            <person name="Kruys A."/>
            <person name="Hutchinson M.I."/>
            <person name="Powell A.J."/>
            <person name="Barry K."/>
            <person name="Miller A.N."/>
            <person name="Grigoriev I.V."/>
            <person name="Debuchy R."/>
            <person name="Gladieux P."/>
            <person name="Thoren M.H."/>
            <person name="Johannesson H."/>
        </authorList>
    </citation>
    <scope>NUCLEOTIDE SEQUENCE</scope>
    <source>
        <strain evidence="3">CBS 123565</strain>
    </source>
</reference>
<feature type="compositionally biased region" description="Basic and acidic residues" evidence="1">
    <location>
        <begin position="94"/>
        <end position="108"/>
    </location>
</feature>
<reference evidence="3" key="1">
    <citation type="journal article" date="2023" name="Mol. Phylogenet. Evol.">
        <title>Genome-scale phylogeny and comparative genomics of the fungal order Sordariales.</title>
        <authorList>
            <person name="Hensen N."/>
            <person name="Bonometti L."/>
            <person name="Westerberg I."/>
            <person name="Brannstrom I.O."/>
            <person name="Guillou S."/>
            <person name="Cros-Aarteil S."/>
            <person name="Calhoun S."/>
            <person name="Haridas S."/>
            <person name="Kuo A."/>
            <person name="Mondo S."/>
            <person name="Pangilinan J."/>
            <person name="Riley R."/>
            <person name="LaButti K."/>
            <person name="Andreopoulos B."/>
            <person name="Lipzen A."/>
            <person name="Chen C."/>
            <person name="Yan M."/>
            <person name="Daum C."/>
            <person name="Ng V."/>
            <person name="Clum A."/>
            <person name="Steindorff A."/>
            <person name="Ohm R.A."/>
            <person name="Martin F."/>
            <person name="Silar P."/>
            <person name="Natvig D.O."/>
            <person name="Lalanne C."/>
            <person name="Gautier V."/>
            <person name="Ament-Velasquez S.L."/>
            <person name="Kruys A."/>
            <person name="Hutchinson M.I."/>
            <person name="Powell A.J."/>
            <person name="Barry K."/>
            <person name="Miller A.N."/>
            <person name="Grigoriev I.V."/>
            <person name="Debuchy R."/>
            <person name="Gladieux P."/>
            <person name="Hiltunen Thoren M."/>
            <person name="Johannesson H."/>
        </authorList>
    </citation>
    <scope>NUCLEOTIDE SEQUENCE</scope>
    <source>
        <strain evidence="3">CBS 123565</strain>
    </source>
</reference>
<evidence type="ECO:0000313" key="4">
    <source>
        <dbReference type="Proteomes" id="UP001304895"/>
    </source>
</evidence>
<dbReference type="EMBL" id="MU853424">
    <property type="protein sequence ID" value="KAK4131497.1"/>
    <property type="molecule type" value="Genomic_DNA"/>
</dbReference>
<feature type="compositionally biased region" description="Acidic residues" evidence="1">
    <location>
        <begin position="12"/>
        <end position="22"/>
    </location>
</feature>
<dbReference type="CDD" id="cd00084">
    <property type="entry name" value="HMG-box_SF"/>
    <property type="match status" value="1"/>
</dbReference>
<feature type="region of interest" description="Disordered" evidence="1">
    <location>
        <begin position="84"/>
        <end position="132"/>
    </location>
</feature>
<dbReference type="Pfam" id="PF17283">
    <property type="entry name" value="Zn_ribbon_SprT"/>
    <property type="match status" value="1"/>
</dbReference>
<accession>A0AAN6ZAV9</accession>
<feature type="domain" description="SprT-like" evidence="2">
    <location>
        <begin position="410"/>
        <end position="581"/>
    </location>
</feature>
<dbReference type="GO" id="GO:0005634">
    <property type="term" value="C:nucleus"/>
    <property type="evidence" value="ECO:0007669"/>
    <property type="project" value="TreeGrafter"/>
</dbReference>
<feature type="compositionally biased region" description="Acidic residues" evidence="1">
    <location>
        <begin position="158"/>
        <end position="175"/>
    </location>
</feature>
<dbReference type="PANTHER" id="PTHR23099">
    <property type="entry name" value="TRANSCRIPTIONAL REGULATOR"/>
    <property type="match status" value="1"/>
</dbReference>
<comment type="caution">
    <text evidence="3">The sequence shown here is derived from an EMBL/GenBank/DDBJ whole genome shotgun (WGS) entry which is preliminary data.</text>
</comment>
<dbReference type="Pfam" id="PF10263">
    <property type="entry name" value="SprT-like"/>
    <property type="match status" value="1"/>
</dbReference>
<dbReference type="InterPro" id="IPR036910">
    <property type="entry name" value="HMG_box_dom_sf"/>
</dbReference>
<evidence type="ECO:0000313" key="3">
    <source>
        <dbReference type="EMBL" id="KAK4131497.1"/>
    </source>
</evidence>
<name>A0AAN6ZAV9_9PEZI</name>
<gene>
    <name evidence="3" type="ORF">BT67DRAFT_451745</name>
</gene>
<dbReference type="AlphaFoldDB" id="A0AAN6ZAV9"/>
<dbReference type="SMART" id="SM00731">
    <property type="entry name" value="SprT"/>
    <property type="match status" value="1"/>
</dbReference>
<feature type="region of interest" description="Disordered" evidence="1">
    <location>
        <begin position="638"/>
        <end position="660"/>
    </location>
</feature>
<dbReference type="PANTHER" id="PTHR23099:SF0">
    <property type="entry name" value="GERM CELL NUCLEAR ACIDIC PROTEIN"/>
    <property type="match status" value="1"/>
</dbReference>
<feature type="region of interest" description="Disordered" evidence="1">
    <location>
        <begin position="1"/>
        <end position="55"/>
    </location>
</feature>